<comment type="caution">
    <text evidence="6">The sequence shown here is derived from an EMBL/GenBank/DDBJ whole genome shotgun (WGS) entry which is preliminary data.</text>
</comment>
<dbReference type="Gene3D" id="3.30.450.40">
    <property type="match status" value="1"/>
</dbReference>
<keyword evidence="1" id="KW-0547">Nucleotide-binding</keyword>
<dbReference type="InterPro" id="IPR009057">
    <property type="entry name" value="Homeodomain-like_sf"/>
</dbReference>
<keyword evidence="2" id="KW-0067">ATP-binding</keyword>
<protein>
    <submittedName>
        <fullName evidence="6">Sigma-54-dependent Fis family transcriptional regulator</fullName>
    </submittedName>
</protein>
<dbReference type="InterPro" id="IPR058031">
    <property type="entry name" value="AAA_lid_NorR"/>
</dbReference>
<evidence type="ECO:0000313" key="6">
    <source>
        <dbReference type="EMBL" id="MFD2800633.1"/>
    </source>
</evidence>
<dbReference type="SUPFAM" id="SSF55781">
    <property type="entry name" value="GAF domain-like"/>
    <property type="match status" value="1"/>
</dbReference>
<dbReference type="InterPro" id="IPR027417">
    <property type="entry name" value="P-loop_NTPase"/>
</dbReference>
<evidence type="ECO:0000256" key="4">
    <source>
        <dbReference type="ARBA" id="ARBA00023163"/>
    </source>
</evidence>
<keyword evidence="7" id="KW-1185">Reference proteome</keyword>
<proteinExistence type="predicted"/>
<evidence type="ECO:0000256" key="3">
    <source>
        <dbReference type="ARBA" id="ARBA00023015"/>
    </source>
</evidence>
<reference evidence="7" key="1">
    <citation type="journal article" date="2019" name="Int. J. Syst. Evol. Microbiol.">
        <title>The Global Catalogue of Microorganisms (GCM) 10K type strain sequencing project: providing services to taxonomists for standard genome sequencing and annotation.</title>
        <authorList>
            <consortium name="The Broad Institute Genomics Platform"/>
            <consortium name="The Broad Institute Genome Sequencing Center for Infectious Disease"/>
            <person name="Wu L."/>
            <person name="Ma J."/>
        </authorList>
    </citation>
    <scope>NUCLEOTIDE SEQUENCE [LARGE SCALE GENOMIC DNA]</scope>
    <source>
        <strain evidence="7">IBRC-M 10906</strain>
    </source>
</reference>
<dbReference type="PROSITE" id="PS50045">
    <property type="entry name" value="SIGMA54_INTERACT_4"/>
    <property type="match status" value="1"/>
</dbReference>
<feature type="domain" description="Sigma-54 factor interaction" evidence="5">
    <location>
        <begin position="368"/>
        <end position="497"/>
    </location>
</feature>
<dbReference type="Pfam" id="PF25601">
    <property type="entry name" value="AAA_lid_14"/>
    <property type="match status" value="1"/>
</dbReference>
<dbReference type="Gene3D" id="1.10.10.60">
    <property type="entry name" value="Homeodomain-like"/>
    <property type="match status" value="1"/>
</dbReference>
<dbReference type="PANTHER" id="PTHR32071">
    <property type="entry name" value="TRANSCRIPTIONAL REGULATORY PROTEIN"/>
    <property type="match status" value="1"/>
</dbReference>
<accession>A0ABW5WDJ6</accession>
<name>A0ABW5WDJ6_9PSEU</name>
<gene>
    <name evidence="6" type="ORF">ACFS2C_14660</name>
</gene>
<keyword evidence="4" id="KW-0804">Transcription</keyword>
<dbReference type="InterPro" id="IPR002078">
    <property type="entry name" value="Sigma_54_int"/>
</dbReference>
<organism evidence="6 7">
    <name type="scientific">Prauserella oleivorans</name>
    <dbReference type="NCBI Taxonomy" id="1478153"/>
    <lineage>
        <taxon>Bacteria</taxon>
        <taxon>Bacillati</taxon>
        <taxon>Actinomycetota</taxon>
        <taxon>Actinomycetes</taxon>
        <taxon>Pseudonocardiales</taxon>
        <taxon>Pseudonocardiaceae</taxon>
        <taxon>Prauserella</taxon>
    </lineage>
</organism>
<evidence type="ECO:0000259" key="5">
    <source>
        <dbReference type="PROSITE" id="PS50045"/>
    </source>
</evidence>
<dbReference type="Pfam" id="PF02954">
    <property type="entry name" value="HTH_8"/>
    <property type="match status" value="1"/>
</dbReference>
<keyword evidence="3" id="KW-0805">Transcription regulation</keyword>
<dbReference type="RefSeq" id="WP_377392191.1">
    <property type="nucleotide sequence ID" value="NZ_JBHSAN010000028.1"/>
</dbReference>
<evidence type="ECO:0000256" key="1">
    <source>
        <dbReference type="ARBA" id="ARBA00022741"/>
    </source>
</evidence>
<evidence type="ECO:0000313" key="7">
    <source>
        <dbReference type="Proteomes" id="UP001597478"/>
    </source>
</evidence>
<dbReference type="Proteomes" id="UP001597478">
    <property type="component" value="Unassembled WGS sequence"/>
</dbReference>
<dbReference type="Gene3D" id="1.10.8.60">
    <property type="match status" value="1"/>
</dbReference>
<dbReference type="PRINTS" id="PR01590">
    <property type="entry name" value="HTHFIS"/>
</dbReference>
<dbReference type="SUPFAM" id="SSF52540">
    <property type="entry name" value="P-loop containing nucleoside triphosphate hydrolases"/>
    <property type="match status" value="1"/>
</dbReference>
<dbReference type="InterPro" id="IPR029016">
    <property type="entry name" value="GAF-like_dom_sf"/>
</dbReference>
<dbReference type="EMBL" id="JBHUOF010000019">
    <property type="protein sequence ID" value="MFD2800633.1"/>
    <property type="molecule type" value="Genomic_DNA"/>
</dbReference>
<evidence type="ECO:0000256" key="2">
    <source>
        <dbReference type="ARBA" id="ARBA00022840"/>
    </source>
</evidence>
<dbReference type="InterPro" id="IPR002197">
    <property type="entry name" value="HTH_Fis"/>
</dbReference>
<sequence>MTDPVVAAREELVRAGLRSEVHVDGVVPDRILRSWRRSISSGVATEGVNERFRDINVESRLVRSATPVLERWQHKLADTETSLLLCDRAGSVLARLSSDRSVLRHLDRLHVAPGYDSSEESIGTNGLGTAIAEATPVCVQGSQHYKTALAGLTCAAVPIMAPSGSVAGAISLNGPAASTTDFMLCVAREIGNQIEDCLRASSRPQDLALALSFMRYTNSSRPTVVIDEQSMLANTPALPYVSVGTHVLLWETLNAEDWKREGARRLRLDEVPAEVLARRVLAGPKVHFVLHFDDRTEPTPPDAHASAAGDAVVASARRAVRDLAKEVIVVEGPRGSGRATVARRLHRDRSAGALHEFVVTPGVGPAWSRMARLLDAGCDVLLRRTERLCASDVADLRDLVDRRPGAGVRRGTLVLTACVAESEPELRAVVERIGPEVRLEALSHTPERIPGLVEQVLESLPAEHRRAISPAALQALMQWRWPGDLAELVETITTLAGETPGPVIQRRDLPPHLRQESPRRELSLLEEAEREAIIRALHTAGGNKSRAADLLGIGRSTLYRRLRRLKLDTDEGSL</sequence>
<dbReference type="SUPFAM" id="SSF46689">
    <property type="entry name" value="Homeodomain-like"/>
    <property type="match status" value="1"/>
</dbReference>